<keyword evidence="6" id="KW-1185">Reference proteome</keyword>
<protein>
    <submittedName>
        <fullName evidence="5">Polysaccharide export outer membrane protein</fullName>
    </submittedName>
</protein>
<evidence type="ECO:0000313" key="5">
    <source>
        <dbReference type="EMBL" id="SHH02630.1"/>
    </source>
</evidence>
<evidence type="ECO:0000256" key="1">
    <source>
        <dbReference type="ARBA" id="ARBA00022729"/>
    </source>
</evidence>
<dbReference type="AlphaFoldDB" id="A0A1M5PLM1"/>
<feature type="domain" description="Polysaccharide export protein N-terminal" evidence="3">
    <location>
        <begin position="63"/>
        <end position="139"/>
    </location>
</feature>
<dbReference type="Gene3D" id="3.30.1950.10">
    <property type="entry name" value="wza like domain"/>
    <property type="match status" value="1"/>
</dbReference>
<feature type="signal peptide" evidence="2">
    <location>
        <begin position="1"/>
        <end position="25"/>
    </location>
</feature>
<dbReference type="Proteomes" id="UP000184485">
    <property type="component" value="Unassembled WGS sequence"/>
</dbReference>
<dbReference type="PANTHER" id="PTHR33619">
    <property type="entry name" value="POLYSACCHARIDE EXPORT PROTEIN GFCE-RELATED"/>
    <property type="match status" value="1"/>
</dbReference>
<dbReference type="InterPro" id="IPR049712">
    <property type="entry name" value="Poly_export"/>
</dbReference>
<dbReference type="InterPro" id="IPR019554">
    <property type="entry name" value="Soluble_ligand-bd"/>
</dbReference>
<evidence type="ECO:0000313" key="6">
    <source>
        <dbReference type="Proteomes" id="UP000184485"/>
    </source>
</evidence>
<dbReference type="Pfam" id="PF10531">
    <property type="entry name" value="SLBB"/>
    <property type="match status" value="1"/>
</dbReference>
<reference evidence="5 6" key="1">
    <citation type="submission" date="2016-11" db="EMBL/GenBank/DDBJ databases">
        <authorList>
            <person name="Jaros S."/>
            <person name="Januszkiewicz K."/>
            <person name="Wedrychowicz H."/>
        </authorList>
    </citation>
    <scope>NUCLEOTIDE SEQUENCE [LARGE SCALE GENOMIC DNA]</scope>
    <source>
        <strain evidence="5 6">DSM 19436</strain>
    </source>
</reference>
<sequence>MTVRISIAVVLFVALLGGCSSVSSPSNEALANKYSGGSSGAMAAGSPMVSNGQLPAPNYNAAPTAAQYRLGPLDTLNIVVFQVPDLSGAFQVGSDGSLALPLIGSVRAAGRTVQDVQKEITAKLAASYLQQPQVTVQVTGFNSQKVTVDGSVAKPGSFPVASGSATLLEYIALAGGMPRQADPNNVVIFRQIDGKRMAARFNVAQIRKGQAADPVVYGGDTIVVPVSGVRSAWTDFLSAIPAASFAAAL</sequence>
<dbReference type="Pfam" id="PF02563">
    <property type="entry name" value="Poly_export"/>
    <property type="match status" value="1"/>
</dbReference>
<proteinExistence type="predicted"/>
<gene>
    <name evidence="5" type="ORF">SAMN02745157_0176</name>
</gene>
<dbReference type="GO" id="GO:0015159">
    <property type="term" value="F:polysaccharide transmembrane transporter activity"/>
    <property type="evidence" value="ECO:0007669"/>
    <property type="project" value="InterPro"/>
</dbReference>
<name>A0A1M5PLM1_9HYPH</name>
<evidence type="ECO:0000256" key="2">
    <source>
        <dbReference type="SAM" id="SignalP"/>
    </source>
</evidence>
<keyword evidence="1 2" id="KW-0732">Signal</keyword>
<accession>A0A1M5PLM1</accession>
<feature type="chain" id="PRO_5012793476" evidence="2">
    <location>
        <begin position="26"/>
        <end position="249"/>
    </location>
</feature>
<dbReference type="EMBL" id="FQUP01000012">
    <property type="protein sequence ID" value="SHH02630.1"/>
    <property type="molecule type" value="Genomic_DNA"/>
</dbReference>
<dbReference type="OrthoDB" id="9798876at2"/>
<evidence type="ECO:0000259" key="3">
    <source>
        <dbReference type="Pfam" id="PF02563"/>
    </source>
</evidence>
<organism evidence="5 6">
    <name type="scientific">Kaistia soli DSM 19436</name>
    <dbReference type="NCBI Taxonomy" id="1122133"/>
    <lineage>
        <taxon>Bacteria</taxon>
        <taxon>Pseudomonadati</taxon>
        <taxon>Pseudomonadota</taxon>
        <taxon>Alphaproteobacteria</taxon>
        <taxon>Hyphomicrobiales</taxon>
        <taxon>Kaistiaceae</taxon>
        <taxon>Kaistia</taxon>
    </lineage>
</organism>
<dbReference type="PANTHER" id="PTHR33619:SF3">
    <property type="entry name" value="POLYSACCHARIDE EXPORT PROTEIN GFCE-RELATED"/>
    <property type="match status" value="1"/>
</dbReference>
<dbReference type="STRING" id="1122133.SAMN02745157_0176"/>
<dbReference type="PROSITE" id="PS51257">
    <property type="entry name" value="PROKAR_LIPOPROTEIN"/>
    <property type="match status" value="1"/>
</dbReference>
<dbReference type="InterPro" id="IPR003715">
    <property type="entry name" value="Poly_export_N"/>
</dbReference>
<feature type="domain" description="Soluble ligand binding" evidence="4">
    <location>
        <begin position="145"/>
        <end position="197"/>
    </location>
</feature>
<evidence type="ECO:0000259" key="4">
    <source>
        <dbReference type="Pfam" id="PF10531"/>
    </source>
</evidence>
<dbReference type="Gene3D" id="3.10.560.10">
    <property type="entry name" value="Outer membrane lipoprotein wza domain like"/>
    <property type="match status" value="1"/>
</dbReference>